<evidence type="ECO:0000256" key="1">
    <source>
        <dbReference type="SAM" id="Phobius"/>
    </source>
</evidence>
<feature type="transmembrane region" description="Helical" evidence="1">
    <location>
        <begin position="12"/>
        <end position="37"/>
    </location>
</feature>
<protein>
    <submittedName>
        <fullName evidence="2">Uncharacterized protein</fullName>
    </submittedName>
</protein>
<keyword evidence="1" id="KW-1133">Transmembrane helix</keyword>
<accession>A0A481YUQ0</accession>
<proteinExistence type="predicted"/>
<evidence type="ECO:0000313" key="2">
    <source>
        <dbReference type="EMBL" id="QBK86912.1"/>
    </source>
</evidence>
<name>A0A481YUQ0_9VIRU</name>
<sequence length="96" mass="10711">MGAEMFDQFSLLHFAVGVVAYFWGVGFWLFLALHILFEWAENTATGMQFIRALPLWPGGKSAPDTGANRAGDVLAGQLGWAAAFLLDREGKRRKWH</sequence>
<keyword evidence="1" id="KW-0472">Membrane</keyword>
<reference evidence="2" key="1">
    <citation type="journal article" date="2019" name="MBio">
        <title>Virus Genomes from Deep Sea Sediments Expand the Ocean Megavirome and Support Independent Origins of Viral Gigantism.</title>
        <authorList>
            <person name="Backstrom D."/>
            <person name="Yutin N."/>
            <person name="Jorgensen S.L."/>
            <person name="Dharamshi J."/>
            <person name="Homa F."/>
            <person name="Zaremba-Niedwiedzka K."/>
            <person name="Spang A."/>
            <person name="Wolf Y.I."/>
            <person name="Koonin E.V."/>
            <person name="Ettema T.J."/>
        </authorList>
    </citation>
    <scope>NUCLEOTIDE SEQUENCE</scope>
</reference>
<keyword evidence="1" id="KW-0812">Transmembrane</keyword>
<organism evidence="2">
    <name type="scientific">Marseillevirus LCMAC103</name>
    <dbReference type="NCBI Taxonomy" id="2506604"/>
    <lineage>
        <taxon>Viruses</taxon>
        <taxon>Varidnaviria</taxon>
        <taxon>Bamfordvirae</taxon>
        <taxon>Nucleocytoviricota</taxon>
        <taxon>Megaviricetes</taxon>
        <taxon>Pimascovirales</taxon>
        <taxon>Pimascovirales incertae sedis</taxon>
        <taxon>Marseilleviridae</taxon>
    </lineage>
</organism>
<gene>
    <name evidence="2" type="ORF">LCMAC103_02500</name>
</gene>
<dbReference type="EMBL" id="MK500338">
    <property type="protein sequence ID" value="QBK86912.1"/>
    <property type="molecule type" value="Genomic_DNA"/>
</dbReference>